<dbReference type="PANTHER" id="PTHR47332">
    <property type="entry name" value="SET DOMAIN-CONTAINING PROTEIN 5"/>
    <property type="match status" value="1"/>
</dbReference>
<gene>
    <name evidence="3" type="ORF">K490DRAFT_56889</name>
</gene>
<feature type="region of interest" description="Disordered" evidence="1">
    <location>
        <begin position="1"/>
        <end position="21"/>
    </location>
</feature>
<dbReference type="Gene3D" id="2.170.270.10">
    <property type="entry name" value="SET domain"/>
    <property type="match status" value="1"/>
</dbReference>
<dbReference type="PROSITE" id="PS50280">
    <property type="entry name" value="SET"/>
    <property type="match status" value="1"/>
</dbReference>
<evidence type="ECO:0000256" key="1">
    <source>
        <dbReference type="SAM" id="MobiDB-lite"/>
    </source>
</evidence>
<organism evidence="3 4">
    <name type="scientific">Saccharata proteae CBS 121410</name>
    <dbReference type="NCBI Taxonomy" id="1314787"/>
    <lineage>
        <taxon>Eukaryota</taxon>
        <taxon>Fungi</taxon>
        <taxon>Dikarya</taxon>
        <taxon>Ascomycota</taxon>
        <taxon>Pezizomycotina</taxon>
        <taxon>Dothideomycetes</taxon>
        <taxon>Dothideomycetes incertae sedis</taxon>
        <taxon>Botryosphaeriales</taxon>
        <taxon>Saccharataceae</taxon>
        <taxon>Saccharata</taxon>
    </lineage>
</organism>
<dbReference type="InterPro" id="IPR046341">
    <property type="entry name" value="SET_dom_sf"/>
</dbReference>
<name>A0A9P4HWN8_9PEZI</name>
<reference evidence="3" key="1">
    <citation type="journal article" date="2020" name="Stud. Mycol.">
        <title>101 Dothideomycetes genomes: a test case for predicting lifestyles and emergence of pathogens.</title>
        <authorList>
            <person name="Haridas S."/>
            <person name="Albert R."/>
            <person name="Binder M."/>
            <person name="Bloem J."/>
            <person name="Labutti K."/>
            <person name="Salamov A."/>
            <person name="Andreopoulos B."/>
            <person name="Baker S."/>
            <person name="Barry K."/>
            <person name="Bills G."/>
            <person name="Bluhm B."/>
            <person name="Cannon C."/>
            <person name="Castanera R."/>
            <person name="Culley D."/>
            <person name="Daum C."/>
            <person name="Ezra D."/>
            <person name="Gonzalez J."/>
            <person name="Henrissat B."/>
            <person name="Kuo A."/>
            <person name="Liang C."/>
            <person name="Lipzen A."/>
            <person name="Lutzoni F."/>
            <person name="Magnuson J."/>
            <person name="Mondo S."/>
            <person name="Nolan M."/>
            <person name="Ohm R."/>
            <person name="Pangilinan J."/>
            <person name="Park H.-J."/>
            <person name="Ramirez L."/>
            <person name="Alfaro M."/>
            <person name="Sun H."/>
            <person name="Tritt A."/>
            <person name="Yoshinaga Y."/>
            <person name="Zwiers L.-H."/>
            <person name="Turgeon B."/>
            <person name="Goodwin S."/>
            <person name="Spatafora J."/>
            <person name="Crous P."/>
            <person name="Grigoriev I."/>
        </authorList>
    </citation>
    <scope>NUCLEOTIDE SEQUENCE</scope>
    <source>
        <strain evidence="3">CBS 121410</strain>
    </source>
</reference>
<dbReference type="Pfam" id="PF00856">
    <property type="entry name" value="SET"/>
    <property type="match status" value="1"/>
</dbReference>
<dbReference type="EMBL" id="ML978720">
    <property type="protein sequence ID" value="KAF2087263.1"/>
    <property type="molecule type" value="Genomic_DNA"/>
</dbReference>
<dbReference type="AlphaFoldDB" id="A0A9P4HWN8"/>
<evidence type="ECO:0000259" key="2">
    <source>
        <dbReference type="PROSITE" id="PS50280"/>
    </source>
</evidence>
<proteinExistence type="predicted"/>
<feature type="domain" description="SET" evidence="2">
    <location>
        <begin position="15"/>
        <end position="156"/>
    </location>
</feature>
<evidence type="ECO:0000313" key="3">
    <source>
        <dbReference type="EMBL" id="KAF2087263.1"/>
    </source>
</evidence>
<evidence type="ECO:0000313" key="4">
    <source>
        <dbReference type="Proteomes" id="UP000799776"/>
    </source>
</evidence>
<dbReference type="SUPFAM" id="SSF82199">
    <property type="entry name" value="SET domain"/>
    <property type="match status" value="1"/>
</dbReference>
<protein>
    <submittedName>
        <fullName evidence="3">SET domain-containing protein</fullName>
    </submittedName>
</protein>
<dbReference type="SMART" id="SM00317">
    <property type="entry name" value="SET"/>
    <property type="match status" value="1"/>
</dbReference>
<dbReference type="Proteomes" id="UP000799776">
    <property type="component" value="Unassembled WGS sequence"/>
</dbReference>
<accession>A0A9P4HWN8</accession>
<dbReference type="InterPro" id="IPR001214">
    <property type="entry name" value="SET_dom"/>
</dbReference>
<comment type="caution">
    <text evidence="3">The sequence shown here is derived from an EMBL/GenBank/DDBJ whole genome shotgun (WGS) entry which is preliminary data.</text>
</comment>
<dbReference type="OrthoDB" id="265717at2759"/>
<sequence length="198" mass="22072">MAQTSFAHEFSQRHPGLELRQSPGRGWGVFTTVARARGEVLMREQAMISIPPGGTCLPGLLSAFASFDEEEKATYMRLYNAHATSGSPRNETVRQIFRTNAFGCNKEGWRLYNDISRINHSCAPNCVQGWSEDEGWGEAMAVEDIPAGAEITISYIALEAEQMDKIGHRHVMLNGMWEFVCGCPRCERERIVSKGENG</sequence>
<dbReference type="CDD" id="cd20071">
    <property type="entry name" value="SET_SMYD"/>
    <property type="match status" value="1"/>
</dbReference>
<keyword evidence="4" id="KW-1185">Reference proteome</keyword>
<dbReference type="PANTHER" id="PTHR47332:SF4">
    <property type="entry name" value="SET DOMAIN-CONTAINING PROTEIN 5"/>
    <property type="match status" value="1"/>
</dbReference>
<dbReference type="InterPro" id="IPR053185">
    <property type="entry name" value="SET_domain_protein"/>
</dbReference>